<dbReference type="Pfam" id="PF07773">
    <property type="entry name" value="TCTN_DUF1619"/>
    <property type="match status" value="1"/>
</dbReference>
<keyword evidence="4" id="KW-1185">Reference proteome</keyword>
<dbReference type="GeneTree" id="ENSGT00570000079101"/>
<proteinExistence type="predicted"/>
<dbReference type="AlphaFoldDB" id="A0A4W3JNG2"/>
<protein>
    <recommendedName>
        <fullName evidence="2">Tectonic-1-3 domain-containing protein</fullName>
    </recommendedName>
</protein>
<dbReference type="GO" id="GO:0007224">
    <property type="term" value="P:smoothened signaling pathway"/>
    <property type="evidence" value="ECO:0007669"/>
    <property type="project" value="TreeGrafter"/>
</dbReference>
<reference evidence="4" key="1">
    <citation type="journal article" date="2006" name="Science">
        <title>Ancient noncoding elements conserved in the human genome.</title>
        <authorList>
            <person name="Venkatesh B."/>
            <person name="Kirkness E.F."/>
            <person name="Loh Y.H."/>
            <person name="Halpern A.L."/>
            <person name="Lee A.P."/>
            <person name="Johnson J."/>
            <person name="Dandona N."/>
            <person name="Viswanathan L.D."/>
            <person name="Tay A."/>
            <person name="Venter J.C."/>
            <person name="Strausberg R.L."/>
            <person name="Brenner S."/>
        </authorList>
    </citation>
    <scope>NUCLEOTIDE SEQUENCE [LARGE SCALE GENOMIC DNA]</scope>
</reference>
<dbReference type="InterPro" id="IPR011677">
    <property type="entry name" value="TCTN1-3_dom"/>
</dbReference>
<organism evidence="3 4">
    <name type="scientific">Callorhinchus milii</name>
    <name type="common">Ghost shark</name>
    <dbReference type="NCBI Taxonomy" id="7868"/>
    <lineage>
        <taxon>Eukaryota</taxon>
        <taxon>Metazoa</taxon>
        <taxon>Chordata</taxon>
        <taxon>Craniata</taxon>
        <taxon>Vertebrata</taxon>
        <taxon>Chondrichthyes</taxon>
        <taxon>Holocephali</taxon>
        <taxon>Chimaeriformes</taxon>
        <taxon>Callorhinchidae</taxon>
        <taxon>Callorhinchus</taxon>
    </lineage>
</organism>
<feature type="domain" description="Tectonic-1-3" evidence="2">
    <location>
        <begin position="12"/>
        <end position="141"/>
    </location>
</feature>
<dbReference type="InterPro" id="IPR040354">
    <property type="entry name" value="TCTN1-3"/>
</dbReference>
<dbReference type="GO" id="GO:0036038">
    <property type="term" value="C:MKS complex"/>
    <property type="evidence" value="ECO:0007669"/>
    <property type="project" value="TreeGrafter"/>
</dbReference>
<dbReference type="Ensembl" id="ENSCMIT00000034103.1">
    <property type="protein sequence ID" value="ENSCMIP00000033595.1"/>
    <property type="gene ID" value="ENSCMIG00000014334.1"/>
</dbReference>
<reference evidence="3" key="4">
    <citation type="submission" date="2025-08" db="UniProtKB">
        <authorList>
            <consortium name="Ensembl"/>
        </authorList>
    </citation>
    <scope>IDENTIFICATION</scope>
</reference>
<dbReference type="GO" id="GO:1904491">
    <property type="term" value="P:protein localization to ciliary transition zone"/>
    <property type="evidence" value="ECO:0007669"/>
    <property type="project" value="TreeGrafter"/>
</dbReference>
<evidence type="ECO:0000313" key="4">
    <source>
        <dbReference type="Proteomes" id="UP000314986"/>
    </source>
</evidence>
<sequence>WNVSDEITLPPLSLCFAAGNGLCASALTSPILFGQDSFSGCVLRLNLGTFSNCSILWNLVFENLLSLTPATHIARRGNSNYSDLSEWVELFRAEKGGLNKTYTGFCTNIPAILNIRFITAVTGAVQGVPQWEILGAEVSFSVETWYLNCGGGNAARCDMNSLFVQSFAVGTSVQFIQVPAQPKPPLSRFQMNYTEYDCKRNDVCWPELAYPLLRRDTGKVSTRSQRIPGSRP</sequence>
<reference evidence="4" key="2">
    <citation type="journal article" date="2007" name="PLoS Biol.">
        <title>Survey sequencing and comparative analysis of the elephant shark (Callorhinchus milii) genome.</title>
        <authorList>
            <person name="Venkatesh B."/>
            <person name="Kirkness E.F."/>
            <person name="Loh Y.H."/>
            <person name="Halpern A.L."/>
            <person name="Lee A.P."/>
            <person name="Johnson J."/>
            <person name="Dandona N."/>
            <person name="Viswanathan L.D."/>
            <person name="Tay A."/>
            <person name="Venter J.C."/>
            <person name="Strausberg R.L."/>
            <person name="Brenner S."/>
        </authorList>
    </citation>
    <scope>NUCLEOTIDE SEQUENCE [LARGE SCALE GENOMIC DNA]</scope>
</reference>
<name>A0A4W3JNG2_CALMI</name>
<dbReference type="Proteomes" id="UP000314986">
    <property type="component" value="Unassembled WGS sequence"/>
</dbReference>
<dbReference type="STRING" id="7868.ENSCMIP00000033595"/>
<evidence type="ECO:0000313" key="3">
    <source>
        <dbReference type="Ensembl" id="ENSCMIP00000033595.1"/>
    </source>
</evidence>
<dbReference type="GO" id="GO:0060271">
    <property type="term" value="P:cilium assembly"/>
    <property type="evidence" value="ECO:0007669"/>
    <property type="project" value="TreeGrafter"/>
</dbReference>
<dbReference type="OMA" id="MACIENG"/>
<reference evidence="3" key="5">
    <citation type="submission" date="2025-09" db="UniProtKB">
        <authorList>
            <consortium name="Ensembl"/>
        </authorList>
    </citation>
    <scope>IDENTIFICATION</scope>
</reference>
<reference evidence="4" key="3">
    <citation type="journal article" date="2014" name="Nature">
        <title>Elephant shark genome provides unique insights into gnathostome evolution.</title>
        <authorList>
            <consortium name="International Elephant Shark Genome Sequencing Consortium"/>
            <person name="Venkatesh B."/>
            <person name="Lee A.P."/>
            <person name="Ravi V."/>
            <person name="Maurya A.K."/>
            <person name="Lian M.M."/>
            <person name="Swann J.B."/>
            <person name="Ohta Y."/>
            <person name="Flajnik M.F."/>
            <person name="Sutoh Y."/>
            <person name="Kasahara M."/>
            <person name="Hoon S."/>
            <person name="Gangu V."/>
            <person name="Roy S.W."/>
            <person name="Irimia M."/>
            <person name="Korzh V."/>
            <person name="Kondrychyn I."/>
            <person name="Lim Z.W."/>
            <person name="Tay B.H."/>
            <person name="Tohari S."/>
            <person name="Kong K.W."/>
            <person name="Ho S."/>
            <person name="Lorente-Galdos B."/>
            <person name="Quilez J."/>
            <person name="Marques-Bonet T."/>
            <person name="Raney B.J."/>
            <person name="Ingham P.W."/>
            <person name="Tay A."/>
            <person name="Hillier L.W."/>
            <person name="Minx P."/>
            <person name="Boehm T."/>
            <person name="Wilson R.K."/>
            <person name="Brenner S."/>
            <person name="Warren W.C."/>
        </authorList>
    </citation>
    <scope>NUCLEOTIDE SEQUENCE [LARGE SCALE GENOMIC DNA]</scope>
</reference>
<dbReference type="PANTHER" id="PTHR14611:SF6">
    <property type="entry name" value="TECTONIC-2"/>
    <property type="match status" value="1"/>
</dbReference>
<evidence type="ECO:0000259" key="2">
    <source>
        <dbReference type="Pfam" id="PF07773"/>
    </source>
</evidence>
<dbReference type="InParanoid" id="A0A4W3JNG2"/>
<evidence type="ECO:0000256" key="1">
    <source>
        <dbReference type="ARBA" id="ARBA00011495"/>
    </source>
</evidence>
<comment type="subunit">
    <text evidence="1">Part of the tectonic-like complex (also named B9 complex).</text>
</comment>
<accession>A0A4W3JNG2</accession>
<dbReference type="PANTHER" id="PTHR14611">
    <property type="entry name" value="TECTONIC FAMILY MEMBER"/>
    <property type="match status" value="1"/>
</dbReference>